<feature type="non-terminal residue" evidence="10">
    <location>
        <position position="122"/>
    </location>
</feature>
<dbReference type="PANTHER" id="PTHR31356">
    <property type="entry name" value="THYLAKOID LUMENAL 29 KDA PROTEIN, CHLOROPLASTIC-RELATED"/>
    <property type="match status" value="1"/>
</dbReference>
<name>A0A432ZYP7_9FUNG</name>
<comment type="similarity">
    <text evidence="2">Belongs to the peroxidase family. Cytochrome c peroxidase subfamily.</text>
</comment>
<evidence type="ECO:0000256" key="1">
    <source>
        <dbReference type="ARBA" id="ARBA00003917"/>
    </source>
</evidence>
<dbReference type="GO" id="GO:0034599">
    <property type="term" value="P:cellular response to oxidative stress"/>
    <property type="evidence" value="ECO:0007669"/>
    <property type="project" value="InterPro"/>
</dbReference>
<keyword evidence="5" id="KW-0479">Metal-binding</keyword>
<dbReference type="Gene3D" id="1.10.520.10">
    <property type="match status" value="1"/>
</dbReference>
<dbReference type="FunFam" id="1.10.520.10:FF:000005">
    <property type="entry name" value="Cytochrome c peroxidase"/>
    <property type="match status" value="1"/>
</dbReference>
<dbReference type="GO" id="GO:0000302">
    <property type="term" value="P:response to reactive oxygen species"/>
    <property type="evidence" value="ECO:0007669"/>
    <property type="project" value="TreeGrafter"/>
</dbReference>
<evidence type="ECO:0000313" key="10">
    <source>
        <dbReference type="EMBL" id="RUO95499.1"/>
    </source>
</evidence>
<dbReference type="InterPro" id="IPR019794">
    <property type="entry name" value="Peroxidases_AS"/>
</dbReference>
<keyword evidence="11" id="KW-1185">Reference proteome</keyword>
<dbReference type="SUPFAM" id="SSF48113">
    <property type="entry name" value="Heme-dependent peroxidases"/>
    <property type="match status" value="1"/>
</dbReference>
<dbReference type="InterPro" id="IPR044831">
    <property type="entry name" value="Ccp1-like"/>
</dbReference>
<dbReference type="InterPro" id="IPR002207">
    <property type="entry name" value="Peroxidase_I"/>
</dbReference>
<sequence length="122" mass="13169">MSSSIDTTNIAEDKYTAVRRDIVKILPKEDYDDGSLGPVLVRLAWHASGTYSRHDRTGGSNGATMRFGAEASDPANAGLDIAREALEPIKAKYPWISYADLWTLAGCVAIEAMGGPKIPWVS</sequence>
<reference evidence="10 11" key="1">
    <citation type="journal article" date="2018" name="New Phytol.">
        <title>Phylogenomics of Endogonaceae and evolution of mycorrhizas within Mucoromycota.</title>
        <authorList>
            <person name="Chang Y."/>
            <person name="Desiro A."/>
            <person name="Na H."/>
            <person name="Sandor L."/>
            <person name="Lipzen A."/>
            <person name="Clum A."/>
            <person name="Barry K."/>
            <person name="Grigoriev I.V."/>
            <person name="Martin F.M."/>
            <person name="Stajich J.E."/>
            <person name="Smith M.E."/>
            <person name="Bonito G."/>
            <person name="Spatafora J.W."/>
        </authorList>
    </citation>
    <scope>NUCLEOTIDE SEQUENCE [LARGE SCALE GENOMIC DNA]</scope>
    <source>
        <strain evidence="10 11">GMNB39</strain>
    </source>
</reference>
<feature type="domain" description="Plant heme peroxidase family profile" evidence="9">
    <location>
        <begin position="27"/>
        <end position="120"/>
    </location>
</feature>
<evidence type="ECO:0000259" key="9">
    <source>
        <dbReference type="Pfam" id="PF00141"/>
    </source>
</evidence>
<organism evidence="10 11">
    <name type="scientific">Jimgerdemannia flammicorona</name>
    <dbReference type="NCBI Taxonomy" id="994334"/>
    <lineage>
        <taxon>Eukaryota</taxon>
        <taxon>Fungi</taxon>
        <taxon>Fungi incertae sedis</taxon>
        <taxon>Mucoromycota</taxon>
        <taxon>Mucoromycotina</taxon>
        <taxon>Endogonomycetes</taxon>
        <taxon>Endogonales</taxon>
        <taxon>Endogonaceae</taxon>
        <taxon>Jimgerdemannia</taxon>
    </lineage>
</organism>
<accession>A0A432ZYP7</accession>
<comment type="function">
    <text evidence="1">Destroys radicals which are normally produced within the cells and which are toxic to biological systems.</text>
</comment>
<dbReference type="GO" id="GO:0046872">
    <property type="term" value="F:metal ion binding"/>
    <property type="evidence" value="ECO:0007669"/>
    <property type="project" value="UniProtKB-UniRule"/>
</dbReference>
<evidence type="ECO:0000256" key="5">
    <source>
        <dbReference type="ARBA" id="ARBA00022723"/>
    </source>
</evidence>
<dbReference type="PROSITE" id="PS00436">
    <property type="entry name" value="PEROXIDASE_2"/>
    <property type="match status" value="1"/>
</dbReference>
<keyword evidence="7" id="KW-0408">Iron</keyword>
<comment type="caution">
    <text evidence="10">The sequence shown here is derived from an EMBL/GenBank/DDBJ whole genome shotgun (WGS) entry which is preliminary data.</text>
</comment>
<dbReference type="Pfam" id="PF00141">
    <property type="entry name" value="peroxidase"/>
    <property type="match status" value="1"/>
</dbReference>
<evidence type="ECO:0000256" key="4">
    <source>
        <dbReference type="ARBA" id="ARBA00022617"/>
    </source>
</evidence>
<keyword evidence="4" id="KW-0349">Heme</keyword>
<evidence type="ECO:0000256" key="7">
    <source>
        <dbReference type="ARBA" id="ARBA00023004"/>
    </source>
</evidence>
<keyword evidence="6 8" id="KW-0560">Oxidoreductase</keyword>
<dbReference type="PRINTS" id="PR00459">
    <property type="entry name" value="ASPEROXIDASE"/>
</dbReference>
<evidence type="ECO:0000256" key="3">
    <source>
        <dbReference type="ARBA" id="ARBA00022559"/>
    </source>
</evidence>
<keyword evidence="3 8" id="KW-0575">Peroxidase</keyword>
<gene>
    <name evidence="10" type="ORF">BC936DRAFT_143898</name>
</gene>
<proteinExistence type="inferred from homology"/>
<dbReference type="AlphaFoldDB" id="A0A432ZYP7"/>
<dbReference type="InterPro" id="IPR010255">
    <property type="entry name" value="Haem_peroxidase_sf"/>
</dbReference>
<dbReference type="PANTHER" id="PTHR31356:SF36">
    <property type="entry name" value="L-ASCORBATE PEROXIDASE 3"/>
    <property type="match status" value="1"/>
</dbReference>
<dbReference type="PRINTS" id="PR00458">
    <property type="entry name" value="PEROXIDASE"/>
</dbReference>
<dbReference type="GO" id="GO:0020037">
    <property type="term" value="F:heme binding"/>
    <property type="evidence" value="ECO:0007669"/>
    <property type="project" value="UniProtKB-UniRule"/>
</dbReference>
<evidence type="ECO:0000256" key="6">
    <source>
        <dbReference type="ARBA" id="ARBA00023002"/>
    </source>
</evidence>
<protein>
    <recommendedName>
        <fullName evidence="8">Peroxidase</fullName>
        <ecNumber evidence="8">1.11.1.-</ecNumber>
    </recommendedName>
</protein>
<evidence type="ECO:0000256" key="8">
    <source>
        <dbReference type="RuleBase" id="RU363051"/>
    </source>
</evidence>
<evidence type="ECO:0000313" key="11">
    <source>
        <dbReference type="Proteomes" id="UP000268093"/>
    </source>
</evidence>
<dbReference type="EC" id="1.11.1.-" evidence="8"/>
<dbReference type="EMBL" id="RBNI01029156">
    <property type="protein sequence ID" value="RUO95499.1"/>
    <property type="molecule type" value="Genomic_DNA"/>
</dbReference>
<dbReference type="GO" id="GO:0042744">
    <property type="term" value="P:hydrogen peroxide catabolic process"/>
    <property type="evidence" value="ECO:0007669"/>
    <property type="project" value="TreeGrafter"/>
</dbReference>
<dbReference type="Proteomes" id="UP000268093">
    <property type="component" value="Unassembled WGS sequence"/>
</dbReference>
<dbReference type="GO" id="GO:0004601">
    <property type="term" value="F:peroxidase activity"/>
    <property type="evidence" value="ECO:0007669"/>
    <property type="project" value="UniProtKB-KW"/>
</dbReference>
<dbReference type="InterPro" id="IPR002016">
    <property type="entry name" value="Haem_peroxidase"/>
</dbReference>
<evidence type="ECO:0000256" key="2">
    <source>
        <dbReference type="ARBA" id="ARBA00005997"/>
    </source>
</evidence>
<dbReference type="OrthoDB" id="2859658at2759"/>